<sequence length="68" mass="7109">MSAPVNALAVLRAARDSVPAEQLLAYCAAIANVVELIEAAEFMLAPAYRGPDQDTLRAALARVRGGAQ</sequence>
<comment type="caution">
    <text evidence="1">The sequence shown here is derived from an EMBL/GenBank/DDBJ whole genome shotgun (WGS) entry which is preliminary data.</text>
</comment>
<organism evidence="1 2">
    <name type="scientific">Xanthomonas boreopolis</name>
    <dbReference type="NCBI Taxonomy" id="86183"/>
    <lineage>
        <taxon>Bacteria</taxon>
        <taxon>Pseudomonadati</taxon>
        <taxon>Pseudomonadota</taxon>
        <taxon>Gammaproteobacteria</taxon>
        <taxon>Lysobacterales</taxon>
        <taxon>Lysobacteraceae</taxon>
        <taxon>Xanthomonas</taxon>
    </lineage>
</organism>
<dbReference type="EMBL" id="BNBA01000010">
    <property type="protein sequence ID" value="GHH52432.1"/>
    <property type="molecule type" value="Genomic_DNA"/>
</dbReference>
<proteinExistence type="predicted"/>
<dbReference type="AlphaFoldDB" id="A0A919F7C9"/>
<keyword evidence="2" id="KW-1185">Reference proteome</keyword>
<accession>A0A919F7C9</accession>
<protein>
    <submittedName>
        <fullName evidence="1">Uncharacterized protein</fullName>
    </submittedName>
</protein>
<reference evidence="1" key="1">
    <citation type="journal article" date="2014" name="Int. J. Syst. Evol. Microbiol.">
        <title>Complete genome sequence of Corynebacterium casei LMG S-19264T (=DSM 44701T), isolated from a smear-ripened cheese.</title>
        <authorList>
            <consortium name="US DOE Joint Genome Institute (JGI-PGF)"/>
            <person name="Walter F."/>
            <person name="Albersmeier A."/>
            <person name="Kalinowski J."/>
            <person name="Ruckert C."/>
        </authorList>
    </citation>
    <scope>NUCLEOTIDE SEQUENCE</scope>
    <source>
        <strain evidence="1">JCM 13306</strain>
    </source>
</reference>
<evidence type="ECO:0000313" key="1">
    <source>
        <dbReference type="EMBL" id="GHH52432.1"/>
    </source>
</evidence>
<dbReference type="RefSeq" id="WP_434029052.1">
    <property type="nucleotide sequence ID" value="NZ_BNBA01000010.1"/>
</dbReference>
<gene>
    <name evidence="1" type="ORF">GCM10009090_16230</name>
</gene>
<dbReference type="Proteomes" id="UP000623958">
    <property type="component" value="Unassembled WGS sequence"/>
</dbReference>
<reference evidence="1" key="2">
    <citation type="submission" date="2020-09" db="EMBL/GenBank/DDBJ databases">
        <authorList>
            <person name="Sun Q."/>
            <person name="Ohkuma M."/>
        </authorList>
    </citation>
    <scope>NUCLEOTIDE SEQUENCE</scope>
    <source>
        <strain evidence="1">JCM 13306</strain>
    </source>
</reference>
<name>A0A919F7C9_9XANT</name>
<evidence type="ECO:0000313" key="2">
    <source>
        <dbReference type="Proteomes" id="UP000623958"/>
    </source>
</evidence>